<dbReference type="GO" id="GO:0005737">
    <property type="term" value="C:cytoplasm"/>
    <property type="evidence" value="ECO:0007669"/>
    <property type="project" value="TreeGrafter"/>
</dbReference>
<organism evidence="3 4">
    <name type="scientific">Meganyctiphanes norvegica</name>
    <name type="common">Northern krill</name>
    <name type="synonym">Thysanopoda norvegica</name>
    <dbReference type="NCBI Taxonomy" id="48144"/>
    <lineage>
        <taxon>Eukaryota</taxon>
        <taxon>Metazoa</taxon>
        <taxon>Ecdysozoa</taxon>
        <taxon>Arthropoda</taxon>
        <taxon>Crustacea</taxon>
        <taxon>Multicrustacea</taxon>
        <taxon>Malacostraca</taxon>
        <taxon>Eumalacostraca</taxon>
        <taxon>Eucarida</taxon>
        <taxon>Euphausiacea</taxon>
        <taxon>Euphausiidae</taxon>
        <taxon>Meganyctiphanes</taxon>
    </lineage>
</organism>
<dbReference type="Gene3D" id="2.30.42.10">
    <property type="match status" value="1"/>
</dbReference>
<dbReference type="Gene3D" id="6.10.140.1710">
    <property type="match status" value="1"/>
</dbReference>
<dbReference type="GO" id="GO:0070682">
    <property type="term" value="P:proteasome regulatory particle assembly"/>
    <property type="evidence" value="ECO:0007669"/>
    <property type="project" value="InterPro"/>
</dbReference>
<comment type="caution">
    <text evidence="3">The sequence shown here is derived from an EMBL/GenBank/DDBJ whole genome shotgun (WGS) entry which is preliminary data.</text>
</comment>
<feature type="domain" description="Nas2 N-terminal" evidence="2">
    <location>
        <begin position="49"/>
        <end position="118"/>
    </location>
</feature>
<evidence type="ECO:0000256" key="1">
    <source>
        <dbReference type="ARBA" id="ARBA00023186"/>
    </source>
</evidence>
<dbReference type="Proteomes" id="UP001497623">
    <property type="component" value="Unassembled WGS sequence"/>
</dbReference>
<dbReference type="PANTHER" id="PTHR12651:SF1">
    <property type="entry name" value="26S PROTEASOME NON-ATPASE REGULATORY SUBUNIT 9"/>
    <property type="match status" value="1"/>
</dbReference>
<name>A0AAV2RNM4_MEGNR</name>
<accession>A0AAV2RNM4</accession>
<dbReference type="InterPro" id="IPR035269">
    <property type="entry name" value="PSMD9"/>
</dbReference>
<dbReference type="Pfam" id="PF18265">
    <property type="entry name" value="Nas2_N"/>
    <property type="match status" value="1"/>
</dbReference>
<proteinExistence type="predicted"/>
<reference evidence="3 4" key="1">
    <citation type="submission" date="2024-05" db="EMBL/GenBank/DDBJ databases">
        <authorList>
            <person name="Wallberg A."/>
        </authorList>
    </citation>
    <scope>NUCLEOTIDE SEQUENCE [LARGE SCALE GENOMIC DNA]</scope>
</reference>
<dbReference type="AlphaFoldDB" id="A0AAV2RNM4"/>
<dbReference type="InterPro" id="IPR040815">
    <property type="entry name" value="Nas2_N"/>
</dbReference>
<keyword evidence="4" id="KW-1185">Reference proteome</keyword>
<keyword evidence="1" id="KW-0143">Chaperone</keyword>
<protein>
    <recommendedName>
        <fullName evidence="2">Nas2 N-terminal domain-containing protein</fullName>
    </recommendedName>
</protein>
<dbReference type="EMBL" id="CAXKWB010027309">
    <property type="protein sequence ID" value="CAL4131734.1"/>
    <property type="molecule type" value="Genomic_DNA"/>
</dbReference>
<sequence>MKQENIFNIFFNSVQNCPTLCIYCDIGIPVYDMSSNRNDTIFKEMVTVKSLEESIKQLWSIGFNNNIGMNEALVDNDGYPRGEIDVYQVRHARHQLKCLQNDHTALMKRIEEGLNEIHTNMKSSDTDPNGVNMAPPSPLLEPFVKVDRVDLASPAHIGGVTKDILQLPNISTWFGGVCDIARVDLSLIHVKIYRDGAVVNLTITPRQWSGRGLLGCNVVPYDGPDR</sequence>
<dbReference type="GO" id="GO:0005634">
    <property type="term" value="C:nucleus"/>
    <property type="evidence" value="ECO:0007669"/>
    <property type="project" value="TreeGrafter"/>
</dbReference>
<evidence type="ECO:0000259" key="2">
    <source>
        <dbReference type="Pfam" id="PF18265"/>
    </source>
</evidence>
<dbReference type="PANTHER" id="PTHR12651">
    <property type="entry name" value="26S PROTEASOME NON-ATPASE REGULATORY SUBUNIT 9"/>
    <property type="match status" value="1"/>
</dbReference>
<evidence type="ECO:0000313" key="3">
    <source>
        <dbReference type="EMBL" id="CAL4131734.1"/>
    </source>
</evidence>
<dbReference type="InterPro" id="IPR036034">
    <property type="entry name" value="PDZ_sf"/>
</dbReference>
<gene>
    <name evidence="3" type="ORF">MNOR_LOCUS26827</name>
</gene>
<evidence type="ECO:0000313" key="4">
    <source>
        <dbReference type="Proteomes" id="UP001497623"/>
    </source>
</evidence>